<feature type="region of interest" description="Disordered" evidence="1">
    <location>
        <begin position="876"/>
        <end position="904"/>
    </location>
</feature>
<feature type="region of interest" description="Disordered" evidence="1">
    <location>
        <begin position="491"/>
        <end position="523"/>
    </location>
</feature>
<feature type="region of interest" description="Disordered" evidence="1">
    <location>
        <begin position="936"/>
        <end position="1010"/>
    </location>
</feature>
<feature type="compositionally biased region" description="Basic residues" evidence="1">
    <location>
        <begin position="317"/>
        <end position="326"/>
    </location>
</feature>
<reference evidence="2 3" key="1">
    <citation type="submission" date="2015-12" db="EMBL/GenBank/DDBJ databases">
        <title>Draft genome sequence of Moniliophthora roreri, the causal agent of frosty pod rot of cacao.</title>
        <authorList>
            <person name="Aime M.C."/>
            <person name="Diaz-Valderrama J.R."/>
            <person name="Kijpornyongpan T."/>
            <person name="Phillips-Mora W."/>
        </authorList>
    </citation>
    <scope>NUCLEOTIDE SEQUENCE [LARGE SCALE GENOMIC DNA]</scope>
    <source>
        <strain evidence="2 3">MCA 2952</strain>
    </source>
</reference>
<feature type="compositionally biased region" description="Polar residues" evidence="1">
    <location>
        <begin position="890"/>
        <end position="904"/>
    </location>
</feature>
<feature type="region of interest" description="Disordered" evidence="1">
    <location>
        <begin position="1065"/>
        <end position="1365"/>
    </location>
</feature>
<feature type="compositionally biased region" description="Polar residues" evidence="1">
    <location>
        <begin position="289"/>
        <end position="303"/>
    </location>
</feature>
<feature type="compositionally biased region" description="Basic and acidic residues" evidence="1">
    <location>
        <begin position="60"/>
        <end position="74"/>
    </location>
</feature>
<feature type="compositionally biased region" description="Basic and acidic residues" evidence="1">
    <location>
        <begin position="140"/>
        <end position="150"/>
    </location>
</feature>
<dbReference type="Pfam" id="PF20162">
    <property type="entry name" value="Etd1"/>
    <property type="match status" value="1"/>
</dbReference>
<feature type="compositionally biased region" description="Basic and acidic residues" evidence="1">
    <location>
        <begin position="661"/>
        <end position="670"/>
    </location>
</feature>
<evidence type="ECO:0000313" key="3">
    <source>
        <dbReference type="Proteomes" id="UP000054988"/>
    </source>
</evidence>
<sequence>MFPAVNGDRVRQANPRQDACFIFSEENWDEDYEFHASPKNDKRVPLPSHPTRASTTSSHFTEDWDKEVETHDSRPSQTSAIHQQDKENLHLSNWAEPGPSTPSKRLFSNSTENWDDDFEDRGDSPKSSAKRTTPSKHRHTDSLPRSRLQFEPESWDEEFDLASPISPSKSTAAPINDHFDDTLHDDEEDDMDFNFHDKDEDRTVTARSRRAALTRLHTTPTGGTTSSSSSSNASPPPPVPPIPFSLLNTASSSTGYHFPRSPTSSVFSAPSVNSGRESVAYSYYHNNSTTHLRPTISRSSISGFANLPPSPPIHKERERRRLRKKSRPDPAGIELAIRGPIPSRSVNASAESVGLRYDRDVRPTTPQTPPRSSSPQLSSAEPVSSPPTAGIAIKSNNRQSVISSASSPPNKTPLLSRIGSVKKWGVRKKRASSTPSEVMVQEGDAHAGKAACLLYTVKVVLLTSILFADTSDTNIQEPSSRSGWFFRAASGGSNGNSSTSEMGRKVSVGPSSSTYDLSEDDSELTKSAAYTPKARKVAPPSSEAESSAKLVKRKSLGFVQIRRSNGPLNDNSQSIMHEAGELPSDLEQELGLYSDLALGRSPSKRKKKAPSQAAWPAQSGRHVSYGGIGLGRAGKSFESSSDDLTEKDNGRSRTRSFSRSKSREPADEGSRSFMGSVRRISLVGRHRRSKSGVSLVGVEETGKSPPELPSQRSETDDSMDVDPHLPPLLPPIELQPPSPPQTIGRTTARTPSPVNLDTLLPSHSPPSTSSPSLAISNKAPASPQSASLGRSAVSPVIASNSAINNANVPRRNSLGDLKIPARISQAQVGLRRDLGMVREFAANVEQLKELQVAYSNLVMEVQSVLDAYASQASSRATSPSFFGRPLSRVRPSSATPNGSNGQPQQAYKQLAAAFYTINSKYRIAWECAELLIELGTGSTSPSSPPTTSVSVPTMATTFTNEGKKSRERAVTLSGEESKPPTPIPGQTPSTQSATGPPIASPPNLGWRASTGRHDLSQRQLLLLREMLNNPDTSVIDPQQIPSLFDDSTLVNRDWRWGEAMNSTVTLPSEESSAQDGSNGPCETPAKKRRASRLVGMSGIRDMLRSLKRSQNDVPPVPTSSTSLSTESSVDSGNGHRASHGKVPTYGRRRAKTSSGPESVRSNSPYQISASFSAKQSPRRPSLASIFRIGQKSKPTTPSSTQNPSSVDLSTESLHRDLRESSSSTGGDEDWDRIESPSDTDHHINRAREAATIRGRSPYMQDSQLPSGLPSRPQTPKTQRSTSASHSQSSLQWEGLPPASVGVPTRVNRLSNVEENAEDLRGNAQGSSKTPRGKPTPSPSRPPSRSKNIAKTGSVRSMPPQPLLPDAKLAMTPENIKPLLENSKEVHARLLECIAEIRQLLVE</sequence>
<feature type="compositionally biased region" description="Polar residues" evidence="1">
    <location>
        <begin position="741"/>
        <end position="755"/>
    </location>
</feature>
<name>A0A0W0G3G5_MONRR</name>
<feature type="compositionally biased region" description="Low complexity" evidence="1">
    <location>
        <begin position="1118"/>
        <end position="1131"/>
    </location>
</feature>
<evidence type="ECO:0000256" key="1">
    <source>
        <dbReference type="SAM" id="MobiDB-lite"/>
    </source>
</evidence>
<feature type="compositionally biased region" description="Polar residues" evidence="1">
    <location>
        <begin position="1259"/>
        <end position="1279"/>
    </location>
</feature>
<accession>A0A0W0G3G5</accession>
<protein>
    <submittedName>
        <fullName evidence="2">Uncharacterized protein</fullName>
    </submittedName>
</protein>
<feature type="compositionally biased region" description="Basic and acidic residues" evidence="1">
    <location>
        <begin position="193"/>
        <end position="204"/>
    </location>
</feature>
<feature type="compositionally biased region" description="Polar residues" evidence="1">
    <location>
        <begin position="1152"/>
        <end position="1175"/>
    </location>
</feature>
<feature type="compositionally biased region" description="Pro residues" evidence="1">
    <location>
        <begin position="724"/>
        <end position="740"/>
    </location>
</feature>
<feature type="compositionally biased region" description="Low complexity" evidence="1">
    <location>
        <begin position="1280"/>
        <end position="1289"/>
    </location>
</feature>
<feature type="compositionally biased region" description="Basic and acidic residues" evidence="1">
    <location>
        <begin position="1232"/>
        <end position="1250"/>
    </location>
</feature>
<dbReference type="eggNOG" id="ENOG502SD3M">
    <property type="taxonomic scope" value="Eukaryota"/>
</dbReference>
<comment type="caution">
    <text evidence="2">The sequence shown here is derived from an EMBL/GenBank/DDBJ whole genome shotgun (WGS) entry which is preliminary data.</text>
</comment>
<feature type="compositionally biased region" description="Low complexity" evidence="1">
    <location>
        <begin position="1191"/>
        <end position="1205"/>
    </location>
</feature>
<feature type="compositionally biased region" description="Basic and acidic residues" evidence="1">
    <location>
        <begin position="34"/>
        <end position="44"/>
    </location>
</feature>
<dbReference type="GO" id="GO:0005096">
    <property type="term" value="F:GTPase activator activity"/>
    <property type="evidence" value="ECO:0007669"/>
    <property type="project" value="InterPro"/>
</dbReference>
<feature type="compositionally biased region" description="Low complexity" evidence="1">
    <location>
        <begin position="370"/>
        <end position="383"/>
    </location>
</feature>
<feature type="compositionally biased region" description="Polar residues" evidence="1">
    <location>
        <begin position="394"/>
        <end position="409"/>
    </location>
</feature>
<feature type="compositionally biased region" description="Low complexity" evidence="1">
    <location>
        <begin position="213"/>
        <end position="233"/>
    </location>
</feature>
<dbReference type="InterPro" id="IPR045342">
    <property type="entry name" value="Etd1"/>
</dbReference>
<dbReference type="GO" id="GO:1902412">
    <property type="term" value="P:regulation of mitotic cytokinesis"/>
    <property type="evidence" value="ECO:0007669"/>
    <property type="project" value="InterPro"/>
</dbReference>
<feature type="region of interest" description="Disordered" evidence="1">
    <location>
        <begin position="289"/>
        <end position="418"/>
    </location>
</feature>
<feature type="compositionally biased region" description="Low complexity" evidence="1">
    <location>
        <begin position="938"/>
        <end position="953"/>
    </location>
</feature>
<organism evidence="2 3">
    <name type="scientific">Moniliophthora roreri</name>
    <name type="common">Frosty pod rot fungus</name>
    <name type="synonym">Monilia roreri</name>
    <dbReference type="NCBI Taxonomy" id="221103"/>
    <lineage>
        <taxon>Eukaryota</taxon>
        <taxon>Fungi</taxon>
        <taxon>Dikarya</taxon>
        <taxon>Basidiomycota</taxon>
        <taxon>Agaricomycotina</taxon>
        <taxon>Agaricomycetes</taxon>
        <taxon>Agaricomycetidae</taxon>
        <taxon>Agaricales</taxon>
        <taxon>Marasmiineae</taxon>
        <taxon>Marasmiaceae</taxon>
        <taxon>Moniliophthora</taxon>
    </lineage>
</organism>
<feature type="compositionally biased region" description="Polar residues" evidence="1">
    <location>
        <begin position="101"/>
        <end position="112"/>
    </location>
</feature>
<feature type="compositionally biased region" description="Polar residues" evidence="1">
    <location>
        <begin position="1065"/>
        <end position="1077"/>
    </location>
</feature>
<dbReference type="Proteomes" id="UP000054988">
    <property type="component" value="Unassembled WGS sequence"/>
</dbReference>
<dbReference type="EMBL" id="LATX01001245">
    <property type="protein sequence ID" value="KTB43111.1"/>
    <property type="molecule type" value="Genomic_DNA"/>
</dbReference>
<gene>
    <name evidence="2" type="ORF">WG66_4282</name>
</gene>
<feature type="region of interest" description="Disordered" evidence="1">
    <location>
        <begin position="600"/>
        <end position="787"/>
    </location>
</feature>
<feature type="compositionally biased region" description="Low complexity" evidence="1">
    <location>
        <begin position="756"/>
        <end position="773"/>
    </location>
</feature>
<feature type="compositionally biased region" description="Acidic residues" evidence="1">
    <location>
        <begin position="183"/>
        <end position="192"/>
    </location>
</feature>
<feature type="region of interest" description="Disordered" evidence="1">
    <location>
        <begin position="34"/>
        <end position="247"/>
    </location>
</feature>
<proteinExistence type="predicted"/>
<feature type="compositionally biased region" description="Pro residues" evidence="1">
    <location>
        <begin position="234"/>
        <end position="243"/>
    </location>
</feature>
<evidence type="ECO:0000313" key="2">
    <source>
        <dbReference type="EMBL" id="KTB43111.1"/>
    </source>
</evidence>